<gene>
    <name evidence="2" type="ORF">FTUN_1343</name>
</gene>
<evidence type="ECO:0000313" key="3">
    <source>
        <dbReference type="Proteomes" id="UP000503447"/>
    </source>
</evidence>
<organism evidence="2 3">
    <name type="scientific">Frigoriglobus tundricola</name>
    <dbReference type="NCBI Taxonomy" id="2774151"/>
    <lineage>
        <taxon>Bacteria</taxon>
        <taxon>Pseudomonadati</taxon>
        <taxon>Planctomycetota</taxon>
        <taxon>Planctomycetia</taxon>
        <taxon>Gemmatales</taxon>
        <taxon>Gemmataceae</taxon>
        <taxon>Frigoriglobus</taxon>
    </lineage>
</organism>
<feature type="compositionally biased region" description="Basic and acidic residues" evidence="1">
    <location>
        <begin position="27"/>
        <end position="37"/>
    </location>
</feature>
<evidence type="ECO:0000313" key="2">
    <source>
        <dbReference type="EMBL" id="QJW93832.1"/>
    </source>
</evidence>
<proteinExistence type="predicted"/>
<protein>
    <submittedName>
        <fullName evidence="2">Uncharacterized protein</fullName>
    </submittedName>
</protein>
<sequence length="37" mass="4037">MLSAVGPRVQSHARPRPTTMCPAALPDSEHRRALVAR</sequence>
<evidence type="ECO:0000256" key="1">
    <source>
        <dbReference type="SAM" id="MobiDB-lite"/>
    </source>
</evidence>
<dbReference type="AlphaFoldDB" id="A0A6M5YLG2"/>
<dbReference type="Proteomes" id="UP000503447">
    <property type="component" value="Chromosome"/>
</dbReference>
<accession>A0A6M5YLG2</accession>
<keyword evidence="3" id="KW-1185">Reference proteome</keyword>
<reference evidence="3" key="1">
    <citation type="submission" date="2020-05" db="EMBL/GenBank/DDBJ databases">
        <title>Frigoriglobus tundricola gen. nov., sp. nov., a psychrotolerant cellulolytic planctomycete of the family Gemmataceae with two divergent copies of 16S rRNA gene.</title>
        <authorList>
            <person name="Kulichevskaya I.S."/>
            <person name="Ivanova A.A."/>
            <person name="Naumoff D.G."/>
            <person name="Beletsky A.V."/>
            <person name="Rijpstra W.I.C."/>
            <person name="Sinninghe Damste J.S."/>
            <person name="Mardanov A.V."/>
            <person name="Ravin N.V."/>
            <person name="Dedysh S.N."/>
        </authorList>
    </citation>
    <scope>NUCLEOTIDE SEQUENCE [LARGE SCALE GENOMIC DNA]</scope>
    <source>
        <strain evidence="3">PL17</strain>
    </source>
</reference>
<dbReference type="EMBL" id="CP053452">
    <property type="protein sequence ID" value="QJW93832.1"/>
    <property type="molecule type" value="Genomic_DNA"/>
</dbReference>
<dbReference type="KEGG" id="ftj:FTUN_1343"/>
<name>A0A6M5YLG2_9BACT</name>
<feature type="region of interest" description="Disordered" evidence="1">
    <location>
        <begin position="1"/>
        <end position="37"/>
    </location>
</feature>